<dbReference type="Pfam" id="PF01095">
    <property type="entry name" value="Pectinesterase"/>
    <property type="match status" value="1"/>
</dbReference>
<evidence type="ECO:0000313" key="10">
    <source>
        <dbReference type="RefSeq" id="XP_020982703.1"/>
    </source>
</evidence>
<dbReference type="EC" id="3.1.1.11" evidence="4"/>
<evidence type="ECO:0000313" key="9">
    <source>
        <dbReference type="Proteomes" id="UP000515211"/>
    </source>
</evidence>
<keyword evidence="7" id="KW-0063">Aspartyl esterase</keyword>
<evidence type="ECO:0000256" key="2">
    <source>
        <dbReference type="ARBA" id="ARBA00005184"/>
    </source>
</evidence>
<comment type="similarity">
    <text evidence="3">Belongs to the pectinesterase family.</text>
</comment>
<keyword evidence="5" id="KW-0964">Secreted</keyword>
<dbReference type="InterPro" id="IPR000070">
    <property type="entry name" value="Pectinesterase_cat"/>
</dbReference>
<dbReference type="GO" id="GO:0030599">
    <property type="term" value="F:pectinesterase activity"/>
    <property type="evidence" value="ECO:0007669"/>
    <property type="project" value="UniProtKB-EC"/>
</dbReference>
<evidence type="ECO:0000256" key="7">
    <source>
        <dbReference type="ARBA" id="ARBA00023085"/>
    </source>
</evidence>
<dbReference type="GO" id="GO:0045490">
    <property type="term" value="P:pectin catabolic process"/>
    <property type="evidence" value="ECO:0007669"/>
    <property type="project" value="UniProtKB-UniPathway"/>
</dbReference>
<dbReference type="UniPathway" id="UPA00545">
    <property type="reaction ID" value="UER00823"/>
</dbReference>
<name>A0A6P5MIR8_ARADU</name>
<dbReference type="AlphaFoldDB" id="A0A6P5MIR8"/>
<dbReference type="InterPro" id="IPR011050">
    <property type="entry name" value="Pectin_lyase_fold/virulence"/>
</dbReference>
<dbReference type="PANTHER" id="PTHR31321:SF31">
    <property type="entry name" value="PECTINESTERASE QRT1"/>
    <property type="match status" value="1"/>
</dbReference>
<keyword evidence="9" id="KW-1185">Reference proteome</keyword>
<comment type="pathway">
    <text evidence="2">Glycan metabolism; pectin degradation; 2-dehydro-3-deoxy-D-gluconate from pectin: step 1/5.</text>
</comment>
<dbReference type="KEGG" id="adu:107496031"/>
<evidence type="ECO:0000256" key="6">
    <source>
        <dbReference type="ARBA" id="ARBA00022801"/>
    </source>
</evidence>
<dbReference type="InterPro" id="IPR012334">
    <property type="entry name" value="Pectin_lyas_fold"/>
</dbReference>
<gene>
    <name evidence="10" type="primary">LOC107496031</name>
</gene>
<keyword evidence="6" id="KW-0378">Hydrolase</keyword>
<evidence type="ECO:0000259" key="8">
    <source>
        <dbReference type="Pfam" id="PF01095"/>
    </source>
</evidence>
<accession>A0A6P5MIR8</accession>
<organism evidence="9 10">
    <name type="scientific">Arachis duranensis</name>
    <name type="common">Wild peanut</name>
    <dbReference type="NCBI Taxonomy" id="130453"/>
    <lineage>
        <taxon>Eukaryota</taxon>
        <taxon>Viridiplantae</taxon>
        <taxon>Streptophyta</taxon>
        <taxon>Embryophyta</taxon>
        <taxon>Tracheophyta</taxon>
        <taxon>Spermatophyta</taxon>
        <taxon>Magnoliopsida</taxon>
        <taxon>eudicotyledons</taxon>
        <taxon>Gunneridae</taxon>
        <taxon>Pentapetalae</taxon>
        <taxon>rosids</taxon>
        <taxon>fabids</taxon>
        <taxon>Fabales</taxon>
        <taxon>Fabaceae</taxon>
        <taxon>Papilionoideae</taxon>
        <taxon>50 kb inversion clade</taxon>
        <taxon>dalbergioids sensu lato</taxon>
        <taxon>Dalbergieae</taxon>
        <taxon>Pterocarpus clade</taxon>
        <taxon>Arachis</taxon>
    </lineage>
</organism>
<reference evidence="10" key="2">
    <citation type="submission" date="2025-08" db="UniProtKB">
        <authorList>
            <consortium name="RefSeq"/>
        </authorList>
    </citation>
    <scope>IDENTIFICATION</scope>
    <source>
        <tissue evidence="10">Whole plant</tissue>
    </source>
</reference>
<dbReference type="GO" id="GO:0042545">
    <property type="term" value="P:cell wall modification"/>
    <property type="evidence" value="ECO:0007669"/>
    <property type="project" value="InterPro"/>
</dbReference>
<protein>
    <recommendedName>
        <fullName evidence="4">pectinesterase</fullName>
        <ecNumber evidence="4">3.1.1.11</ecNumber>
    </recommendedName>
</protein>
<evidence type="ECO:0000256" key="3">
    <source>
        <dbReference type="ARBA" id="ARBA00008891"/>
    </source>
</evidence>
<evidence type="ECO:0000256" key="1">
    <source>
        <dbReference type="ARBA" id="ARBA00004191"/>
    </source>
</evidence>
<evidence type="ECO:0000256" key="5">
    <source>
        <dbReference type="ARBA" id="ARBA00022512"/>
    </source>
</evidence>
<dbReference type="GeneID" id="107496031"/>
<dbReference type="SUPFAM" id="SSF51126">
    <property type="entry name" value="Pectin lyase-like"/>
    <property type="match status" value="1"/>
</dbReference>
<dbReference type="Gene3D" id="2.160.20.10">
    <property type="entry name" value="Single-stranded right-handed beta-helix, Pectin lyase-like"/>
    <property type="match status" value="1"/>
</dbReference>
<comment type="subcellular location">
    <subcellularLocation>
        <location evidence="1">Secreted</location>
        <location evidence="1">Cell wall</location>
    </subcellularLocation>
</comment>
<evidence type="ECO:0000256" key="4">
    <source>
        <dbReference type="ARBA" id="ARBA00013229"/>
    </source>
</evidence>
<keyword evidence="5" id="KW-0134">Cell wall</keyword>
<proteinExistence type="inferred from homology"/>
<dbReference type="Proteomes" id="UP000515211">
    <property type="component" value="Chromosome 7"/>
</dbReference>
<dbReference type="RefSeq" id="XP_020982703.1">
    <property type="nucleotide sequence ID" value="XM_021127044.2"/>
</dbReference>
<feature type="domain" description="Pectinesterase catalytic" evidence="8">
    <location>
        <begin position="3"/>
        <end position="157"/>
    </location>
</feature>
<reference evidence="9" key="1">
    <citation type="journal article" date="2016" name="Nat. Genet.">
        <title>The genome sequences of Arachis duranensis and Arachis ipaensis, the diploid ancestors of cultivated peanut.</title>
        <authorList>
            <person name="Bertioli D.J."/>
            <person name="Cannon S.B."/>
            <person name="Froenicke L."/>
            <person name="Huang G."/>
            <person name="Farmer A.D."/>
            <person name="Cannon E.K."/>
            <person name="Liu X."/>
            <person name="Gao D."/>
            <person name="Clevenger J."/>
            <person name="Dash S."/>
            <person name="Ren L."/>
            <person name="Moretzsohn M.C."/>
            <person name="Shirasawa K."/>
            <person name="Huang W."/>
            <person name="Vidigal B."/>
            <person name="Abernathy B."/>
            <person name="Chu Y."/>
            <person name="Niederhuth C.E."/>
            <person name="Umale P."/>
            <person name="Araujo A.C."/>
            <person name="Kozik A."/>
            <person name="Kim K.D."/>
            <person name="Burow M.D."/>
            <person name="Varshney R.K."/>
            <person name="Wang X."/>
            <person name="Zhang X."/>
            <person name="Barkley N."/>
            <person name="Guimaraes P.M."/>
            <person name="Isobe S."/>
            <person name="Guo B."/>
            <person name="Liao B."/>
            <person name="Stalker H.T."/>
            <person name="Schmitz R.J."/>
            <person name="Scheffler B.E."/>
            <person name="Leal-Bertioli S.C."/>
            <person name="Xun X."/>
            <person name="Jackson S.A."/>
            <person name="Michelmore R."/>
            <person name="Ozias-Akins P."/>
        </authorList>
    </citation>
    <scope>NUCLEOTIDE SEQUENCE [LARGE SCALE GENOMIC DNA]</scope>
    <source>
        <strain evidence="9">cv. V14167</strain>
    </source>
</reference>
<dbReference type="PANTHER" id="PTHR31321">
    <property type="entry name" value="ACYL-COA THIOESTER HYDROLASE YBHC-RELATED"/>
    <property type="match status" value="1"/>
</dbReference>
<sequence length="163" mass="18775">MEKAVFYQVRVVGEQDTLLNNTGTHYFYQTFIQGSVDFICGQAKSLFHECILYSVAENWGAIAAHHRNSAKEDTGFSFVNCKIKGNGRILLGRAWGEYSTTIKSLKLFIFWFYKTAVFGEYQCYGKGSNRTGRVEWSKNFNSEEAMPFLGRDYINGDQWLRLQ</sequence>